<proteinExistence type="predicted"/>
<keyword evidence="1" id="KW-0812">Transmembrane</keyword>
<evidence type="ECO:0000256" key="1">
    <source>
        <dbReference type="SAM" id="Phobius"/>
    </source>
</evidence>
<keyword evidence="1" id="KW-0472">Membrane</keyword>
<evidence type="ECO:0000313" key="2">
    <source>
        <dbReference type="Proteomes" id="UP000887566"/>
    </source>
</evidence>
<sequence length="228" mass="24726">MACQIDVGEGVMYCKDVLLPASFPDGISQVIVVLSTLLCNMTNIRMIPASVQWISIQSCCTNGDETSCVIADRRECPTQQCAAVNPAASRSLGGAEHADSTEYGGGWWTVAWPILLGVTLLAVLCIARACIAGRCRRSLVPQCLSDQCRRSSIRSDRCRRNTIRYDRRNQRVVGLSTALRDASALTSIELDASSLNNTAPTHVTVLDQSSIVSHLHMMAGPIQATRLF</sequence>
<dbReference type="AlphaFoldDB" id="A0A914WI54"/>
<organism evidence="2 3">
    <name type="scientific">Plectus sambesii</name>
    <dbReference type="NCBI Taxonomy" id="2011161"/>
    <lineage>
        <taxon>Eukaryota</taxon>
        <taxon>Metazoa</taxon>
        <taxon>Ecdysozoa</taxon>
        <taxon>Nematoda</taxon>
        <taxon>Chromadorea</taxon>
        <taxon>Plectida</taxon>
        <taxon>Plectina</taxon>
        <taxon>Plectoidea</taxon>
        <taxon>Plectidae</taxon>
        <taxon>Plectus</taxon>
    </lineage>
</organism>
<keyword evidence="1" id="KW-1133">Transmembrane helix</keyword>
<dbReference type="WBParaSite" id="PSAMB.scaffold4186size15372.g23731.t1">
    <property type="protein sequence ID" value="PSAMB.scaffold4186size15372.g23731.t1"/>
    <property type="gene ID" value="PSAMB.scaffold4186size15372.g23731"/>
</dbReference>
<reference evidence="3" key="1">
    <citation type="submission" date="2022-11" db="UniProtKB">
        <authorList>
            <consortium name="WormBaseParasite"/>
        </authorList>
    </citation>
    <scope>IDENTIFICATION</scope>
</reference>
<evidence type="ECO:0000313" key="3">
    <source>
        <dbReference type="WBParaSite" id="PSAMB.scaffold4186size15372.g23731.t1"/>
    </source>
</evidence>
<dbReference type="Proteomes" id="UP000887566">
    <property type="component" value="Unplaced"/>
</dbReference>
<feature type="transmembrane region" description="Helical" evidence="1">
    <location>
        <begin position="110"/>
        <end position="131"/>
    </location>
</feature>
<name>A0A914WI54_9BILA</name>
<accession>A0A914WI54</accession>
<protein>
    <submittedName>
        <fullName evidence="3">Uncharacterized protein</fullName>
    </submittedName>
</protein>
<keyword evidence="2" id="KW-1185">Reference proteome</keyword>